<dbReference type="InterPro" id="IPR041451">
    <property type="entry name" value="RecD2_SH13"/>
</dbReference>
<sequence>MEIIEGYVESIIYTNSENGYTVLTLVRDLEEISCVGYFGQISEGEYLKAEAEISKHHTYGEQYQVKKYEITMPQSVHGIEKYLASGIIKGIGPALAKKIVNKFKKETFRIIEEEPERLVEIKGITDKKAQSIAETFEEKREMRQAMLFLQEYGISTNFAIKIYQNYGEDLYNVVKTNPYMLAEDIEGIGFKLADDIAGKIGIDSNSDFRVQSGILYILTQGSLEGHTYLPKGILLEKAIELLAVPKVNIEHIIVDMQINKLLIQKEVNNETVVYSLRYYYMELAVARKLFDLSESYEDIDASQIEKKIAHIEKNINIELDAIQKEAVMEAAKSGVFVLTGGPGTGKTTTINTIIHFFKEEGLEILLAAPTGRAAKRMTETTGYEAQTIHRLLEISYRSDDDKFGLRFERNEDNPLEADVIIVDEMSMVDITIMHHLLKAITPGTRLILVGDANQLPSVGPGNVLKDIIYSNCVNVVMLNKIFRQEDQSKIVVNAHMINEGKDIELNNKSKDFFFIKRVTPDLLVDELKTLVKNRLPKFTGCSIFDGIQILTPMRKGVLGTQQLNNDIQEIINPSNKNKQEKTYRNITFREGDKIMQIKNNYQIMWQVKNKLGYVIEEGTGVYNGDMGVIKSINNYAETILVHYEDGKEVEYEFNQLEEIELAYATTIHKSQGSEYPVVIIPLLTGPSLLLNRNLLYTAVTRAKKYVILIGSENTIQTMIKNEREIYRYSSLELRIKELFNQMQ</sequence>
<dbReference type="GO" id="GO:0016887">
    <property type="term" value="F:ATP hydrolysis activity"/>
    <property type="evidence" value="ECO:0007669"/>
    <property type="project" value="RHEA"/>
</dbReference>
<dbReference type="InterPro" id="IPR050534">
    <property type="entry name" value="Coronavir_polyprotein_1ab"/>
</dbReference>
<comment type="function">
    <text evidence="3">DNA-dependent ATPase and ATP-dependent 5'-3' DNA helicase. Has no activity on blunt DNA or DNA with 3'-overhangs, requires at least 10 bases of 5'-ssDNA for helicase activity.</text>
</comment>
<dbReference type="Pfam" id="PF18335">
    <property type="entry name" value="SH3_13"/>
    <property type="match status" value="1"/>
</dbReference>
<dbReference type="InterPro" id="IPR003593">
    <property type="entry name" value="AAA+_ATPase"/>
</dbReference>
<dbReference type="RefSeq" id="WP_132252896.1">
    <property type="nucleotide sequence ID" value="NZ_SMAL01000007.1"/>
</dbReference>
<dbReference type="NCBIfam" id="TIGR01448">
    <property type="entry name" value="recD_rel"/>
    <property type="match status" value="1"/>
</dbReference>
<dbReference type="SUPFAM" id="SSF47781">
    <property type="entry name" value="RuvA domain 2-like"/>
    <property type="match status" value="1"/>
</dbReference>
<feature type="domain" description="Helix-hairpin-helix DNA-binding motif class 1" evidence="4">
    <location>
        <begin position="81"/>
        <end position="102"/>
    </location>
</feature>
<keyword evidence="3" id="KW-0378">Hydrolase</keyword>
<dbReference type="Pfam" id="PF14490">
    <property type="entry name" value="HHH_RecD2"/>
    <property type="match status" value="1"/>
</dbReference>
<dbReference type="PANTHER" id="PTHR43788">
    <property type="entry name" value="DNA2/NAM7 HELICASE FAMILY MEMBER"/>
    <property type="match status" value="1"/>
</dbReference>
<dbReference type="Gene3D" id="1.10.150.20">
    <property type="entry name" value="5' to 3' exonuclease, C-terminal subdomain"/>
    <property type="match status" value="1"/>
</dbReference>
<comment type="caution">
    <text evidence="6">The sequence shown here is derived from an EMBL/GenBank/DDBJ whole genome shotgun (WGS) entry which is preliminary data.</text>
</comment>
<dbReference type="Proteomes" id="UP000294902">
    <property type="component" value="Unassembled WGS sequence"/>
</dbReference>
<keyword evidence="7" id="KW-1185">Reference proteome</keyword>
<evidence type="ECO:0000256" key="2">
    <source>
        <dbReference type="ARBA" id="ARBA00022840"/>
    </source>
</evidence>
<dbReference type="InterPro" id="IPR003583">
    <property type="entry name" value="Hlx-hairpin-Hlx_DNA-bd_motif"/>
</dbReference>
<dbReference type="CDD" id="cd18809">
    <property type="entry name" value="SF1_C_RecD"/>
    <property type="match status" value="1"/>
</dbReference>
<comment type="catalytic activity">
    <reaction evidence="3">
        <text>ATP + H2O = ADP + phosphate + H(+)</text>
        <dbReference type="Rhea" id="RHEA:13065"/>
        <dbReference type="ChEBI" id="CHEBI:15377"/>
        <dbReference type="ChEBI" id="CHEBI:15378"/>
        <dbReference type="ChEBI" id="CHEBI:30616"/>
        <dbReference type="ChEBI" id="CHEBI:43474"/>
        <dbReference type="ChEBI" id="CHEBI:456216"/>
        <dbReference type="EC" id="5.6.2.3"/>
    </reaction>
</comment>
<dbReference type="EC" id="5.6.2.3" evidence="3"/>
<reference evidence="6 7" key="1">
    <citation type="submission" date="2019-03" db="EMBL/GenBank/DDBJ databases">
        <title>Genomic Encyclopedia of Type Strains, Phase IV (KMG-IV): sequencing the most valuable type-strain genomes for metagenomic binning, comparative biology and taxonomic classification.</title>
        <authorList>
            <person name="Goeker M."/>
        </authorList>
    </citation>
    <scope>NUCLEOTIDE SEQUENCE [LARGE SCALE GENOMIC DNA]</scope>
    <source>
        <strain evidence="6 7">DSM 24629</strain>
    </source>
</reference>
<dbReference type="InterPro" id="IPR055446">
    <property type="entry name" value="RecD2_N_OB"/>
</dbReference>
<dbReference type="GO" id="GO:0006281">
    <property type="term" value="P:DNA repair"/>
    <property type="evidence" value="ECO:0007669"/>
    <property type="project" value="InterPro"/>
</dbReference>
<dbReference type="Gene3D" id="2.30.30.940">
    <property type="match status" value="1"/>
</dbReference>
<dbReference type="InterPro" id="IPR027417">
    <property type="entry name" value="P-loop_NTPase"/>
</dbReference>
<proteinExistence type="inferred from homology"/>
<evidence type="ECO:0000259" key="4">
    <source>
        <dbReference type="SMART" id="SM00278"/>
    </source>
</evidence>
<feature type="domain" description="Helix-hairpin-helix DNA-binding motif class 1" evidence="4">
    <location>
        <begin position="180"/>
        <end position="199"/>
    </location>
</feature>
<keyword evidence="3" id="KW-0347">Helicase</keyword>
<evidence type="ECO:0000313" key="7">
    <source>
        <dbReference type="Proteomes" id="UP000294902"/>
    </source>
</evidence>
<protein>
    <recommendedName>
        <fullName evidence="3">ATP-dependent RecD2 DNA helicase</fullName>
        <ecNumber evidence="3">5.6.2.3</ecNumber>
    </recommendedName>
    <alternativeName>
        <fullName evidence="3">DNA 5'-3' helicase subunit RecD2</fullName>
    </alternativeName>
</protein>
<accession>A0A4R3MJ77</accession>
<dbReference type="OrthoDB" id="9803432at2"/>
<evidence type="ECO:0000313" key="6">
    <source>
        <dbReference type="EMBL" id="TCT14009.1"/>
    </source>
</evidence>
<dbReference type="AlphaFoldDB" id="A0A4R3MJ77"/>
<keyword evidence="1 3" id="KW-0547">Nucleotide-binding</keyword>
<dbReference type="GO" id="GO:0009338">
    <property type="term" value="C:exodeoxyribonuclease V complex"/>
    <property type="evidence" value="ECO:0007669"/>
    <property type="project" value="TreeGrafter"/>
</dbReference>
<dbReference type="InterPro" id="IPR006345">
    <property type="entry name" value="RecD2"/>
</dbReference>
<evidence type="ECO:0000256" key="3">
    <source>
        <dbReference type="HAMAP-Rule" id="MF_01488"/>
    </source>
</evidence>
<dbReference type="GO" id="GO:0043139">
    <property type="term" value="F:5'-3' DNA helicase activity"/>
    <property type="evidence" value="ECO:0007669"/>
    <property type="project" value="UniProtKB-UniRule"/>
</dbReference>
<gene>
    <name evidence="3" type="primary">recD2</name>
    <name evidence="6" type="ORF">EDC18_10778</name>
</gene>
<comment type="similarity">
    <text evidence="3">Belongs to the RecD family. RecD2 subfamily.</text>
</comment>
<dbReference type="Gene3D" id="1.10.10.2220">
    <property type="match status" value="1"/>
</dbReference>
<dbReference type="SUPFAM" id="SSF52540">
    <property type="entry name" value="P-loop containing nucleoside triphosphate hydrolases"/>
    <property type="match status" value="1"/>
</dbReference>
<dbReference type="CDD" id="cd17933">
    <property type="entry name" value="DEXSc_RecD-like"/>
    <property type="match status" value="1"/>
</dbReference>
<dbReference type="PANTHER" id="PTHR43788:SF6">
    <property type="entry name" value="DNA HELICASE B"/>
    <property type="match status" value="1"/>
</dbReference>
<dbReference type="HAMAP" id="MF_01488">
    <property type="entry name" value="RecD2"/>
    <property type="match status" value="1"/>
</dbReference>
<dbReference type="InterPro" id="IPR029493">
    <property type="entry name" value="RecD2-like_HHH"/>
</dbReference>
<dbReference type="Gene3D" id="3.40.50.300">
    <property type="entry name" value="P-loop containing nucleotide triphosphate hydrolases"/>
    <property type="match status" value="2"/>
</dbReference>
<evidence type="ECO:0000259" key="5">
    <source>
        <dbReference type="SMART" id="SM00382"/>
    </source>
</evidence>
<dbReference type="EMBL" id="SMAL01000007">
    <property type="protein sequence ID" value="TCT14009.1"/>
    <property type="molecule type" value="Genomic_DNA"/>
</dbReference>
<dbReference type="GO" id="GO:0003677">
    <property type="term" value="F:DNA binding"/>
    <property type="evidence" value="ECO:0007669"/>
    <property type="project" value="UniProtKB-UniRule"/>
</dbReference>
<dbReference type="GO" id="GO:0005524">
    <property type="term" value="F:ATP binding"/>
    <property type="evidence" value="ECO:0007669"/>
    <property type="project" value="UniProtKB-UniRule"/>
</dbReference>
<name>A0A4R3MJ77_9FIRM</name>
<dbReference type="Pfam" id="PF23139">
    <property type="entry name" value="OB_YrrC"/>
    <property type="match status" value="1"/>
</dbReference>
<keyword evidence="3" id="KW-0238">DNA-binding</keyword>
<dbReference type="SMART" id="SM00382">
    <property type="entry name" value="AAA"/>
    <property type="match status" value="1"/>
</dbReference>
<dbReference type="SMART" id="SM00278">
    <property type="entry name" value="HhH1"/>
    <property type="match status" value="3"/>
</dbReference>
<keyword evidence="3" id="KW-0413">Isomerase</keyword>
<organism evidence="6 7">
    <name type="scientific">Natranaerovirga pectinivora</name>
    <dbReference type="NCBI Taxonomy" id="682400"/>
    <lineage>
        <taxon>Bacteria</taxon>
        <taxon>Bacillati</taxon>
        <taxon>Bacillota</taxon>
        <taxon>Clostridia</taxon>
        <taxon>Lachnospirales</taxon>
        <taxon>Natranaerovirgaceae</taxon>
        <taxon>Natranaerovirga</taxon>
    </lineage>
</organism>
<keyword evidence="2 3" id="KW-0067">ATP-binding</keyword>
<feature type="domain" description="AAA+ ATPase" evidence="5">
    <location>
        <begin position="332"/>
        <end position="483"/>
    </location>
</feature>
<feature type="binding site" evidence="3">
    <location>
        <begin position="343"/>
        <end position="347"/>
    </location>
    <ligand>
        <name>ATP</name>
        <dbReference type="ChEBI" id="CHEBI:30616"/>
    </ligand>
</feature>
<dbReference type="InterPro" id="IPR010994">
    <property type="entry name" value="RuvA_2-like"/>
</dbReference>
<dbReference type="Pfam" id="PF13245">
    <property type="entry name" value="AAA_19"/>
    <property type="match status" value="1"/>
</dbReference>
<feature type="domain" description="Helix-hairpin-helix DNA-binding motif class 1" evidence="4">
    <location>
        <begin position="116"/>
        <end position="135"/>
    </location>
</feature>
<dbReference type="GO" id="GO:0006310">
    <property type="term" value="P:DNA recombination"/>
    <property type="evidence" value="ECO:0007669"/>
    <property type="project" value="InterPro"/>
</dbReference>
<dbReference type="Pfam" id="PF14520">
    <property type="entry name" value="HHH_5"/>
    <property type="match status" value="1"/>
</dbReference>
<dbReference type="InterPro" id="IPR027785">
    <property type="entry name" value="UvrD-like_helicase_C"/>
</dbReference>
<evidence type="ECO:0000256" key="1">
    <source>
        <dbReference type="ARBA" id="ARBA00022741"/>
    </source>
</evidence>
<dbReference type="GO" id="GO:0017116">
    <property type="term" value="F:single-stranded DNA helicase activity"/>
    <property type="evidence" value="ECO:0007669"/>
    <property type="project" value="TreeGrafter"/>
</dbReference>
<dbReference type="Pfam" id="PF13538">
    <property type="entry name" value="UvrD_C_2"/>
    <property type="match status" value="1"/>
</dbReference>